<dbReference type="Proteomes" id="UP000440224">
    <property type="component" value="Unassembled WGS sequence"/>
</dbReference>
<dbReference type="OrthoDB" id="5381590at2"/>
<name>A0A6N7PKI2_9BACT</name>
<organism evidence="3 4">
    <name type="scientific">Polyangium spumosum</name>
    <dbReference type="NCBI Taxonomy" id="889282"/>
    <lineage>
        <taxon>Bacteria</taxon>
        <taxon>Pseudomonadati</taxon>
        <taxon>Myxococcota</taxon>
        <taxon>Polyangia</taxon>
        <taxon>Polyangiales</taxon>
        <taxon>Polyangiaceae</taxon>
        <taxon>Polyangium</taxon>
    </lineage>
</organism>
<keyword evidence="1" id="KW-0175">Coiled coil</keyword>
<evidence type="ECO:0000259" key="2">
    <source>
        <dbReference type="Pfam" id="PF13411"/>
    </source>
</evidence>
<evidence type="ECO:0000313" key="4">
    <source>
        <dbReference type="Proteomes" id="UP000440224"/>
    </source>
</evidence>
<accession>A0A6N7PKI2</accession>
<comment type="caution">
    <text evidence="3">The sequence shown here is derived from an EMBL/GenBank/DDBJ whole genome shotgun (WGS) entry which is preliminary data.</text>
</comment>
<feature type="domain" description="HTH merR-type" evidence="2">
    <location>
        <begin position="34"/>
        <end position="95"/>
    </location>
</feature>
<dbReference type="GO" id="GO:0003677">
    <property type="term" value="F:DNA binding"/>
    <property type="evidence" value="ECO:0007669"/>
    <property type="project" value="InterPro"/>
</dbReference>
<dbReference type="GO" id="GO:0006355">
    <property type="term" value="P:regulation of DNA-templated transcription"/>
    <property type="evidence" value="ECO:0007669"/>
    <property type="project" value="InterPro"/>
</dbReference>
<evidence type="ECO:0000313" key="3">
    <source>
        <dbReference type="EMBL" id="MRG90635.1"/>
    </source>
</evidence>
<dbReference type="InterPro" id="IPR009061">
    <property type="entry name" value="DNA-bd_dom_put_sf"/>
</dbReference>
<protein>
    <submittedName>
        <fullName evidence="3">MerR family transcriptional regulator</fullName>
    </submittedName>
</protein>
<reference evidence="3 4" key="1">
    <citation type="submission" date="2019-10" db="EMBL/GenBank/DDBJ databases">
        <title>A soil myxobacterium in the family Polyangiaceae.</title>
        <authorList>
            <person name="Li Y."/>
            <person name="Wang J."/>
        </authorList>
    </citation>
    <scope>NUCLEOTIDE SEQUENCE [LARGE SCALE GENOMIC DNA]</scope>
    <source>
        <strain evidence="3 4">DSM 14734</strain>
    </source>
</reference>
<evidence type="ECO:0000256" key="1">
    <source>
        <dbReference type="SAM" id="Coils"/>
    </source>
</evidence>
<dbReference type="SUPFAM" id="SSF46955">
    <property type="entry name" value="Putative DNA-binding domain"/>
    <property type="match status" value="1"/>
</dbReference>
<gene>
    <name evidence="3" type="ORF">GF068_01660</name>
</gene>
<sequence length="174" mass="19678">MQRISDDALERLEREHGQGITSAEILDIFAAHGIKFSEATLRKYVQLGLLPRSVRVGKKGKHQGSQGLYPATVVRQIQRIKEMMAQDYTIEEIQREFLFVRGDIEELERTIGKVFDALRDAAKERRSETSDRAIHQELSMAERLATDLVAKLSSIEERLMAQARLSRRAAAAGS</sequence>
<dbReference type="EMBL" id="WJIE01000001">
    <property type="protein sequence ID" value="MRG90635.1"/>
    <property type="molecule type" value="Genomic_DNA"/>
</dbReference>
<dbReference type="AlphaFoldDB" id="A0A6N7PKI2"/>
<dbReference type="Gene3D" id="1.10.1660.10">
    <property type="match status" value="1"/>
</dbReference>
<dbReference type="RefSeq" id="WP_153817527.1">
    <property type="nucleotide sequence ID" value="NZ_WJIE01000001.1"/>
</dbReference>
<keyword evidence="4" id="KW-1185">Reference proteome</keyword>
<dbReference type="Pfam" id="PF13411">
    <property type="entry name" value="MerR_1"/>
    <property type="match status" value="1"/>
</dbReference>
<dbReference type="InterPro" id="IPR000551">
    <property type="entry name" value="MerR-type_HTH_dom"/>
</dbReference>
<proteinExistence type="predicted"/>
<feature type="coiled-coil region" evidence="1">
    <location>
        <begin position="90"/>
        <end position="124"/>
    </location>
</feature>